<gene>
    <name evidence="2" type="ORF">MZO42_02425</name>
</gene>
<evidence type="ECO:0000256" key="1">
    <source>
        <dbReference type="SAM" id="Phobius"/>
    </source>
</evidence>
<reference evidence="2" key="1">
    <citation type="submission" date="2022-04" db="EMBL/GenBank/DDBJ databases">
        <title>Tomato heritable bacteria conferring resistance against bacterial wilt.</title>
        <authorList>
            <person name="Yin J."/>
        </authorList>
    </citation>
    <scope>NUCLEOTIDE SEQUENCE</scope>
    <source>
        <strain evidence="2">Cra20</strain>
    </source>
</reference>
<sequence length="86" mass="8838">MNGSRAADWLTLAAAPAFALMALLAALDHSPAAMLCGGARVGGMAAMYLLMSLVHAAPWLRLLAQASRRPSPIAARACSDSEETTG</sequence>
<organism evidence="2">
    <name type="scientific">Sphingomonas psychrotolerans</name>
    <dbReference type="NCBI Taxonomy" id="1327635"/>
    <lineage>
        <taxon>Bacteria</taxon>
        <taxon>Pseudomonadati</taxon>
        <taxon>Pseudomonadota</taxon>
        <taxon>Alphaproteobacteria</taxon>
        <taxon>Sphingomonadales</taxon>
        <taxon>Sphingomonadaceae</taxon>
        <taxon>Sphingomonas</taxon>
    </lineage>
</organism>
<accession>A0ABU3MZ19</accession>
<feature type="transmembrane region" description="Helical" evidence="1">
    <location>
        <begin position="45"/>
        <end position="64"/>
    </location>
</feature>
<keyword evidence="1" id="KW-0472">Membrane</keyword>
<proteinExistence type="predicted"/>
<keyword evidence="1" id="KW-0812">Transmembrane</keyword>
<evidence type="ECO:0000313" key="2">
    <source>
        <dbReference type="EMBL" id="MDT8757542.1"/>
    </source>
</evidence>
<protein>
    <submittedName>
        <fullName evidence="2">Uncharacterized protein</fullName>
    </submittedName>
</protein>
<keyword evidence="1" id="KW-1133">Transmembrane helix</keyword>
<name>A0ABU3MZ19_9SPHN</name>
<comment type="caution">
    <text evidence="2">The sequence shown here is derived from an EMBL/GenBank/DDBJ whole genome shotgun (WGS) entry which is preliminary data.</text>
</comment>
<dbReference type="EMBL" id="JALMLT010000001">
    <property type="protein sequence ID" value="MDT8757542.1"/>
    <property type="molecule type" value="Genomic_DNA"/>
</dbReference>